<sequence>MQPGDIIPLQFDSGLVALSFAISVLGAYVALLAASRIRTPDNRTHIGYVVASAVALGGVGIWGMHFIGMAAQIIPSRVAYGAPMTVFSLFVAMAFSGAALWFVGRARFTLARCAVAGVVAGLGVVAMHYLGMDSMRMSAVFDWNGWLVTASFLVAIVAATVALWLAFNLYTEWQRIGAAVLMALAVCGMHYLGVAAGAIVCTEPREFTGLQFDGEVLPYAVFLISLVSLIVMRYEIYRSSRESHLQMASKLETVLTTRQQVEG</sequence>
<dbReference type="PANTHER" id="PTHR35152:SF1">
    <property type="entry name" value="DOMAIN SIGNALLING PROTEIN, PUTATIVE (AFU_ORTHOLOGUE AFUA_5G11310)-RELATED"/>
    <property type="match status" value="1"/>
</dbReference>
<dbReference type="Pfam" id="PF03707">
    <property type="entry name" value="MHYT"/>
    <property type="match status" value="2"/>
</dbReference>
<dbReference type="RefSeq" id="WP_179586847.1">
    <property type="nucleotide sequence ID" value="NZ_JACBYR010000001.1"/>
</dbReference>
<dbReference type="Proteomes" id="UP000542125">
    <property type="component" value="Unassembled WGS sequence"/>
</dbReference>
<feature type="transmembrane region" description="Helical" evidence="1">
    <location>
        <begin position="179"/>
        <end position="199"/>
    </location>
</feature>
<feature type="transmembrane region" description="Helical" evidence="1">
    <location>
        <begin position="15"/>
        <end position="34"/>
    </location>
</feature>
<dbReference type="GO" id="GO:0016020">
    <property type="term" value="C:membrane"/>
    <property type="evidence" value="ECO:0007669"/>
    <property type="project" value="UniProtKB-UniRule"/>
</dbReference>
<organism evidence="3 4">
    <name type="scientific">Pigmentiphaga litoralis</name>
    <dbReference type="NCBI Taxonomy" id="516702"/>
    <lineage>
        <taxon>Bacteria</taxon>
        <taxon>Pseudomonadati</taxon>
        <taxon>Pseudomonadota</taxon>
        <taxon>Betaproteobacteria</taxon>
        <taxon>Burkholderiales</taxon>
        <taxon>Alcaligenaceae</taxon>
        <taxon>Pigmentiphaga</taxon>
    </lineage>
</organism>
<keyword evidence="4" id="KW-1185">Reference proteome</keyword>
<feature type="domain" description="MHYT" evidence="2">
    <location>
        <begin position="11"/>
        <end position="200"/>
    </location>
</feature>
<feature type="transmembrane region" description="Helical" evidence="1">
    <location>
        <begin position="46"/>
        <end position="74"/>
    </location>
</feature>
<evidence type="ECO:0000259" key="2">
    <source>
        <dbReference type="PROSITE" id="PS50924"/>
    </source>
</evidence>
<protein>
    <submittedName>
        <fullName evidence="3">NO-binding membrane sensor protein with MHYT domain</fullName>
    </submittedName>
</protein>
<keyword evidence="1" id="KW-0812">Transmembrane</keyword>
<accession>A0A7Y9IUI8</accession>
<feature type="transmembrane region" description="Helical" evidence="1">
    <location>
        <begin position="80"/>
        <end position="103"/>
    </location>
</feature>
<reference evidence="3 4" key="1">
    <citation type="submission" date="2020-07" db="EMBL/GenBank/DDBJ databases">
        <title>Genomic Encyclopedia of Type Strains, Phase IV (KMG-V): Genome sequencing to study the core and pangenomes of soil and plant-associated prokaryotes.</title>
        <authorList>
            <person name="Whitman W."/>
        </authorList>
    </citation>
    <scope>NUCLEOTIDE SEQUENCE [LARGE SCALE GENOMIC DNA]</scope>
    <source>
        <strain evidence="3 4">SAS40</strain>
    </source>
</reference>
<gene>
    <name evidence="3" type="ORF">FHW18_002573</name>
</gene>
<dbReference type="PANTHER" id="PTHR35152">
    <property type="entry name" value="DOMAIN SIGNALLING PROTEIN, PUTATIVE (AFU_ORTHOLOGUE AFUA_5G11310)-RELATED"/>
    <property type="match status" value="1"/>
</dbReference>
<feature type="transmembrane region" description="Helical" evidence="1">
    <location>
        <begin position="143"/>
        <end position="167"/>
    </location>
</feature>
<evidence type="ECO:0000313" key="4">
    <source>
        <dbReference type="Proteomes" id="UP000542125"/>
    </source>
</evidence>
<dbReference type="InterPro" id="IPR005330">
    <property type="entry name" value="MHYT_dom"/>
</dbReference>
<evidence type="ECO:0000256" key="1">
    <source>
        <dbReference type="PROSITE-ProRule" id="PRU00244"/>
    </source>
</evidence>
<comment type="caution">
    <text evidence="3">The sequence shown here is derived from an EMBL/GenBank/DDBJ whole genome shotgun (WGS) entry which is preliminary data.</text>
</comment>
<feature type="transmembrane region" description="Helical" evidence="1">
    <location>
        <begin position="110"/>
        <end position="131"/>
    </location>
</feature>
<dbReference type="AlphaFoldDB" id="A0A7Y9IUI8"/>
<dbReference type="PROSITE" id="PS50924">
    <property type="entry name" value="MHYT"/>
    <property type="match status" value="1"/>
</dbReference>
<keyword evidence="1" id="KW-0472">Membrane</keyword>
<keyword evidence="1" id="KW-1133">Transmembrane helix</keyword>
<proteinExistence type="predicted"/>
<evidence type="ECO:0000313" key="3">
    <source>
        <dbReference type="EMBL" id="NYE83302.1"/>
    </source>
</evidence>
<feature type="transmembrane region" description="Helical" evidence="1">
    <location>
        <begin position="219"/>
        <end position="237"/>
    </location>
</feature>
<dbReference type="EMBL" id="JACBYR010000001">
    <property type="protein sequence ID" value="NYE83302.1"/>
    <property type="molecule type" value="Genomic_DNA"/>
</dbReference>
<name>A0A7Y9IUI8_9BURK</name>